<feature type="compositionally biased region" description="Basic residues" evidence="4">
    <location>
        <begin position="132"/>
        <end position="141"/>
    </location>
</feature>
<feature type="region of interest" description="Disordered" evidence="4">
    <location>
        <begin position="370"/>
        <end position="396"/>
    </location>
</feature>
<dbReference type="PANTHER" id="PTHR14396:SF10">
    <property type="entry name" value="CLASPIN"/>
    <property type="match status" value="1"/>
</dbReference>
<keyword evidence="3" id="KW-0539">Nucleus</keyword>
<feature type="region of interest" description="Disordered" evidence="4">
    <location>
        <begin position="1496"/>
        <end position="1528"/>
    </location>
</feature>
<dbReference type="OrthoDB" id="5859781at2759"/>
<feature type="compositionally biased region" description="Acidic residues" evidence="4">
    <location>
        <begin position="898"/>
        <end position="933"/>
    </location>
</feature>
<feature type="compositionally biased region" description="Acidic residues" evidence="4">
    <location>
        <begin position="944"/>
        <end position="990"/>
    </location>
</feature>
<feature type="region of interest" description="Disordered" evidence="4">
    <location>
        <begin position="1"/>
        <end position="291"/>
    </location>
</feature>
<evidence type="ECO:0008006" key="7">
    <source>
        <dbReference type="Google" id="ProtNLM"/>
    </source>
</evidence>
<feature type="compositionally biased region" description="Basic and acidic residues" evidence="4">
    <location>
        <begin position="112"/>
        <end position="122"/>
    </location>
</feature>
<feature type="compositionally biased region" description="Basic and acidic residues" evidence="4">
    <location>
        <begin position="1406"/>
        <end position="1419"/>
    </location>
</feature>
<keyword evidence="6" id="KW-1185">Reference proteome</keyword>
<feature type="compositionally biased region" description="Polar residues" evidence="4">
    <location>
        <begin position="192"/>
        <end position="206"/>
    </location>
</feature>
<evidence type="ECO:0000256" key="2">
    <source>
        <dbReference type="ARBA" id="ARBA00022553"/>
    </source>
</evidence>
<feature type="compositionally biased region" description="Polar residues" evidence="4">
    <location>
        <begin position="91"/>
        <end position="111"/>
    </location>
</feature>
<reference evidence="5 6" key="1">
    <citation type="submission" date="2019-01" db="EMBL/GenBank/DDBJ databases">
        <authorList>
            <person name="Sayadi A."/>
        </authorList>
    </citation>
    <scope>NUCLEOTIDE SEQUENCE [LARGE SCALE GENOMIC DNA]</scope>
</reference>
<dbReference type="PANTHER" id="PTHR14396">
    <property type="entry name" value="CLASPIN"/>
    <property type="match status" value="1"/>
</dbReference>
<evidence type="ECO:0000313" key="6">
    <source>
        <dbReference type="Proteomes" id="UP000410492"/>
    </source>
</evidence>
<protein>
    <recommendedName>
        <fullName evidence="7">Claspin</fullName>
    </recommendedName>
</protein>
<comment type="subcellular location">
    <subcellularLocation>
        <location evidence="1">Nucleus</location>
    </subcellularLocation>
</comment>
<feature type="region of interest" description="Disordered" evidence="4">
    <location>
        <begin position="1661"/>
        <end position="1713"/>
    </location>
</feature>
<feature type="compositionally biased region" description="Polar residues" evidence="4">
    <location>
        <begin position="61"/>
        <end position="79"/>
    </location>
</feature>
<organism evidence="5 6">
    <name type="scientific">Callosobruchus maculatus</name>
    <name type="common">Southern cowpea weevil</name>
    <name type="synonym">Pulse bruchid</name>
    <dbReference type="NCBI Taxonomy" id="64391"/>
    <lineage>
        <taxon>Eukaryota</taxon>
        <taxon>Metazoa</taxon>
        <taxon>Ecdysozoa</taxon>
        <taxon>Arthropoda</taxon>
        <taxon>Hexapoda</taxon>
        <taxon>Insecta</taxon>
        <taxon>Pterygota</taxon>
        <taxon>Neoptera</taxon>
        <taxon>Endopterygota</taxon>
        <taxon>Coleoptera</taxon>
        <taxon>Polyphaga</taxon>
        <taxon>Cucujiformia</taxon>
        <taxon>Chrysomeloidea</taxon>
        <taxon>Chrysomelidae</taxon>
        <taxon>Bruchinae</taxon>
        <taxon>Bruchini</taxon>
        <taxon>Callosobruchus</taxon>
    </lineage>
</organism>
<evidence type="ECO:0000256" key="1">
    <source>
        <dbReference type="ARBA" id="ARBA00004123"/>
    </source>
</evidence>
<feature type="compositionally biased region" description="Acidic residues" evidence="4">
    <location>
        <begin position="1420"/>
        <end position="1440"/>
    </location>
</feature>
<feature type="compositionally biased region" description="Basic and acidic residues" evidence="4">
    <location>
        <begin position="222"/>
        <end position="236"/>
    </location>
</feature>
<dbReference type="GO" id="GO:0033314">
    <property type="term" value="P:mitotic DNA replication checkpoint signaling"/>
    <property type="evidence" value="ECO:0007669"/>
    <property type="project" value="TreeGrafter"/>
</dbReference>
<dbReference type="InterPro" id="IPR024146">
    <property type="entry name" value="Claspin"/>
</dbReference>
<feature type="compositionally biased region" description="Basic residues" evidence="4">
    <location>
        <begin position="1024"/>
        <end position="1034"/>
    </location>
</feature>
<dbReference type="EMBL" id="CAACVG010012121">
    <property type="protein sequence ID" value="VEN59665.1"/>
    <property type="molecule type" value="Genomic_DNA"/>
</dbReference>
<accession>A0A653DII0</accession>
<evidence type="ECO:0000256" key="3">
    <source>
        <dbReference type="ARBA" id="ARBA00023242"/>
    </source>
</evidence>
<dbReference type="EMBL" id="CAACVG010012121">
    <property type="protein sequence ID" value="VEN59667.1"/>
    <property type="molecule type" value="Genomic_DNA"/>
</dbReference>
<feature type="compositionally biased region" description="Polar residues" evidence="4">
    <location>
        <begin position="23"/>
        <end position="51"/>
    </location>
</feature>
<dbReference type="GO" id="GO:0010997">
    <property type="term" value="F:anaphase-promoting complex binding"/>
    <property type="evidence" value="ECO:0007669"/>
    <property type="project" value="TreeGrafter"/>
</dbReference>
<feature type="compositionally biased region" description="Basic and acidic residues" evidence="4">
    <location>
        <begin position="1663"/>
        <end position="1674"/>
    </location>
</feature>
<feature type="region of interest" description="Disordered" evidence="4">
    <location>
        <begin position="873"/>
        <end position="1088"/>
    </location>
</feature>
<feature type="compositionally biased region" description="Polar residues" evidence="4">
    <location>
        <begin position="1"/>
        <end position="14"/>
    </location>
</feature>
<dbReference type="GO" id="GO:0005634">
    <property type="term" value="C:nucleus"/>
    <property type="evidence" value="ECO:0007669"/>
    <property type="project" value="UniProtKB-SubCell"/>
</dbReference>
<sequence length="1713" mass="193257">MDSSIQDVPSATIESTDEKPETDQITNNVETESANNEVENIDISTFALQNKHNTDSEPESDSSFNVQDHNYETNNTEEGNSVGIPDDFPNITFNNSNSGNEISVPSNNQKSPTKDRSVHGYDSDEDQEFTKQLHKGHRKMIHSSDSEDDSPNVLQEHSKEGTDVDVEEKDMLKNKKKSKYKRFVTDSDSESESNITLHNKSFTSEAQCGETDLGIPVPETSTHSDQKGSRWSKLCDSESSEDEQPKTETKSLWVDELEEENIRPVKYKRKSQSKRKDEPKKMTRKDAQVLNKQIQAESQRMIREMNVTLPYHKPKQFTLKEFMSSRPKLASAVPLDVKVRPSVAIKLCSEKLEEISKNIEKREEKLKEFYKSESESDCNDSDSDYIPPTDDQNDDVPDISESVEKAVQSCIDSQESASADIDTNSTVIPETPMDTNCDEKAVDSGIETQELESEGNEKSITVLTDASSEGSGVDSNLEKDIQGFSKNVECCQSNINESSCIPGINENSITNCESGHVIVNEINTEIRDNKEGHIEDVKSKDAADNKNNIHSEVCIPIASRNSEADVLADNTSGPIESMDYEFNLDDIEESTEPMMSKDKENPNSRSASNVKILQNIVIEDSTGASSEKNSECSAKQEVFNRCGLDVVIEDSSDKTSEKNSECSAKQEVFNPSGLDVVIEDSSDKTGSPSLKVKQKSSNLSELDVIENSIDQAVGLSNQYENNEVDQRDLELAQLDREIENFNPYNQEADNENKKISKLKLLSEKLSNHKPRLSGNPDEVIDLDSGVTRPSEVCKLMQRFIQHTTKKHVHRDKVKFNVINIEGGEAHKETLAINVDDDENMAIEEKPGVRLHRLREELQKQIAARRSELWQKKTITEKTAEGEEETEKNPYDGEKSECGAEEDALLDMDDEEEISESSEGEEVEEELDENEEDEKDKRKSAFIDGEAEECDEGGEECDNEDEVAETSENEADDEAAGEEEAGEFEDEDENSNDSTTKFEKKSHQNEDDDENSKGSAENIENNKTHGGKRVLRRIVKGFTEDSDDDEDEAKPSQEMGSGKRETNTELSQDDEVLPCHQPQNPKTPVSHLKSRTKSDFEFLTPVNYLTGIQNLSASKNLKQSPTFSPFRMPTIPSPLKGQEWHSDLQKKLFTEAEITNSQTQAMKDLCKTSFSSTQDEPDSTATTVNTIPKTTEHDLKSGEIVCTAPSTTQDLLGICSGSFTGASNICDNSAINGEPNDETITCSDQPTTQDILDICSGAFTGVSQVDTSNLSEHSPPRKAKEEIKSLDPEQDIIISQLLDEEEMEKFKRKFDSPIYTNTQKRIVEDFEREVTGGGVIDSDEDEELDFKNKKSRRQKKIMFSDDEDSNDLNGPDQEKIDLQDDVEGDEEDEDDVPPENVEYDSEENEYEVVHEDKQKTKASDFFEDEAELSESEWGSEDEDEKDLDAFEMEKGDEDKFDEKKLRTDLEKIHMRRLLDDDTREVKILQELLLEDGEMHGSGRERQFRWRNIDSQLEEGEERKDGDDECYLEEDESEEQWRRKRYERELFLQEQMRKKAVEEDELLAEGSQLLKFGQKVVQKMSMRESQGSQGETQTDKLPGSPVLTKCSFTLSHTRGSFLNRKDQVLQRLAVYNKDTTVTVGSAKIALKNSKNFVFQSITVEEEETSEKFPNKRKASDDTPNIIKKLRLSDNLSPADAKRKSKTPSSKTRLFDNLMD</sequence>
<feature type="compositionally biased region" description="Basic and acidic residues" evidence="4">
    <location>
        <begin position="274"/>
        <end position="287"/>
    </location>
</feature>
<feature type="compositionally biased region" description="Basic and acidic residues" evidence="4">
    <location>
        <begin position="995"/>
        <end position="1004"/>
    </location>
</feature>
<name>A0A653DII0_CALMS</name>
<gene>
    <name evidence="5" type="ORF">CALMAC_LOCUS17604</name>
</gene>
<evidence type="ECO:0000313" key="5">
    <source>
        <dbReference type="EMBL" id="VEN59667.1"/>
    </source>
</evidence>
<dbReference type="Proteomes" id="UP000410492">
    <property type="component" value="Unassembled WGS sequence"/>
</dbReference>
<feature type="region of interest" description="Disordered" evidence="4">
    <location>
        <begin position="1343"/>
        <end position="1440"/>
    </location>
</feature>
<keyword evidence="2" id="KW-0597">Phosphoprotein</keyword>
<proteinExistence type="predicted"/>
<evidence type="ECO:0000256" key="4">
    <source>
        <dbReference type="SAM" id="MobiDB-lite"/>
    </source>
</evidence>
<dbReference type="GO" id="GO:0007095">
    <property type="term" value="P:mitotic G2 DNA damage checkpoint signaling"/>
    <property type="evidence" value="ECO:0007669"/>
    <property type="project" value="TreeGrafter"/>
</dbReference>
<feature type="compositionally biased region" description="Basic and acidic residues" evidence="4">
    <location>
        <begin position="873"/>
        <end position="897"/>
    </location>
</feature>
<feature type="compositionally biased region" description="Acidic residues" evidence="4">
    <location>
        <begin position="1378"/>
        <end position="1405"/>
    </location>
</feature>
<feature type="compositionally biased region" description="Basic and acidic residues" evidence="4">
    <location>
        <begin position="1496"/>
        <end position="1506"/>
    </location>
</feature>